<name>A0A6I3SII8_HELMO</name>
<dbReference type="Gene3D" id="3.40.50.2000">
    <property type="entry name" value="Glycogen Phosphorylase B"/>
    <property type="match status" value="1"/>
</dbReference>
<comment type="caution">
    <text evidence="3">The sequence shown here is derived from an EMBL/GenBank/DDBJ whole genome shotgun (WGS) entry which is preliminary data.</text>
</comment>
<reference evidence="3 4" key="1">
    <citation type="submission" date="2019-11" db="EMBL/GenBank/DDBJ databases">
        <title>Whole-genome sequence of a the green, strictly anaerobic photosynthetic bacterium Heliobacillus mobilis DSM 6151.</title>
        <authorList>
            <person name="Kyndt J.A."/>
            <person name="Meyer T.E."/>
        </authorList>
    </citation>
    <scope>NUCLEOTIDE SEQUENCE [LARGE SCALE GENOMIC DNA]</scope>
    <source>
        <strain evidence="3 4">DSM 6151</strain>
    </source>
</reference>
<evidence type="ECO:0000256" key="1">
    <source>
        <dbReference type="ARBA" id="ARBA00022679"/>
    </source>
</evidence>
<sequence>MSGCEPMPIDNVLVLGMYPYPWHHRELSDTMRMMTRVFPVRRKLFLNPPVGARQARTDRYPWQMGWTSRLDGDVYVCTPPLERLPSAFRLHHVKNRWASAQLPRFIEQMLGTSNWRDQTVVYLSSGGIGQSYEIFQALRPRFTIFDVLDDNLGFPGLSDSELQSLYRQFSQLLRESTVVTAVSSHLVDKISYDHEKKAAWLPNGVDVDRFAYHPDYGEALPELAGLEGPLLGFVGAITSWVDLELLQKIAESLSQGTVVLVGPVVESAVDKAAMDALRDHRRVVFLGAQPYERVPHFLHQFDILLLPRNYQPHSLASDPLKLYEYLATGKPVLSSALPSALRFRDLIYLGESHDDILQALNQVLRDEVLRKDSFRSSQRVGAARSLSWSQRANRMMEILFAAISNEDEFDHLNRHDFFKDDINTGKKIWQVNHHFSSQD</sequence>
<dbReference type="OrthoDB" id="9816564at2"/>
<feature type="domain" description="Glycosyl transferase family 1" evidence="2">
    <location>
        <begin position="228"/>
        <end position="371"/>
    </location>
</feature>
<protein>
    <submittedName>
        <fullName evidence="3">Glycosyltransferase</fullName>
    </submittedName>
</protein>
<dbReference type="AlphaFoldDB" id="A0A6I3SII8"/>
<dbReference type="GO" id="GO:0016757">
    <property type="term" value="F:glycosyltransferase activity"/>
    <property type="evidence" value="ECO:0007669"/>
    <property type="project" value="InterPro"/>
</dbReference>
<dbReference type="EMBL" id="WNKU01000005">
    <property type="protein sequence ID" value="MTV48701.1"/>
    <property type="molecule type" value="Genomic_DNA"/>
</dbReference>
<evidence type="ECO:0000313" key="4">
    <source>
        <dbReference type="Proteomes" id="UP000430670"/>
    </source>
</evidence>
<organism evidence="3 4">
    <name type="scientific">Heliobacterium mobile</name>
    <name type="common">Heliobacillus mobilis</name>
    <dbReference type="NCBI Taxonomy" id="28064"/>
    <lineage>
        <taxon>Bacteria</taxon>
        <taxon>Bacillati</taxon>
        <taxon>Bacillota</taxon>
        <taxon>Clostridia</taxon>
        <taxon>Eubacteriales</taxon>
        <taxon>Heliobacteriaceae</taxon>
        <taxon>Heliobacterium</taxon>
    </lineage>
</organism>
<dbReference type="SUPFAM" id="SSF53756">
    <property type="entry name" value="UDP-Glycosyltransferase/glycogen phosphorylase"/>
    <property type="match status" value="1"/>
</dbReference>
<dbReference type="InterPro" id="IPR001296">
    <property type="entry name" value="Glyco_trans_1"/>
</dbReference>
<dbReference type="PANTHER" id="PTHR46401">
    <property type="entry name" value="GLYCOSYLTRANSFERASE WBBK-RELATED"/>
    <property type="match status" value="1"/>
</dbReference>
<gene>
    <name evidence="3" type="ORF">GJ688_06875</name>
</gene>
<dbReference type="GO" id="GO:0009103">
    <property type="term" value="P:lipopolysaccharide biosynthetic process"/>
    <property type="evidence" value="ECO:0007669"/>
    <property type="project" value="TreeGrafter"/>
</dbReference>
<evidence type="ECO:0000259" key="2">
    <source>
        <dbReference type="Pfam" id="PF00534"/>
    </source>
</evidence>
<proteinExistence type="predicted"/>
<evidence type="ECO:0000313" key="3">
    <source>
        <dbReference type="EMBL" id="MTV48701.1"/>
    </source>
</evidence>
<keyword evidence="4" id="KW-1185">Reference proteome</keyword>
<dbReference type="Pfam" id="PF00534">
    <property type="entry name" value="Glycos_transf_1"/>
    <property type="match status" value="1"/>
</dbReference>
<keyword evidence="1 3" id="KW-0808">Transferase</keyword>
<accession>A0A6I3SII8</accession>
<dbReference type="PANTHER" id="PTHR46401:SF2">
    <property type="entry name" value="GLYCOSYLTRANSFERASE WBBK-RELATED"/>
    <property type="match status" value="1"/>
</dbReference>
<dbReference type="Proteomes" id="UP000430670">
    <property type="component" value="Unassembled WGS sequence"/>
</dbReference>